<sequence length="266" mass="30099">MRYEHMLTGTFVSRPNRFIAHVLISNEGHGEVEVICHVKNTGRCRELLIPGVKVLVQFHPESAALGRKTEYSLIGVYKERERGGPLLINMDSQAPNQVAYEWLQSIRENPPLPFSQTVDTPSHLTPVIKDIKREVTYDQSRFDLAFQAVLPGGREKNGEKLPAFMEVKGVTLEENGLAMFPDAPTIRGVKHMEELINAHKEGYEAYILFVIQMKEMEAFTPNRKTHPEFAEALKRAKEAGVHILAYDCVVKEDSLSLDMPIPVYLT</sequence>
<dbReference type="PANTHER" id="PTHR30545">
    <property type="entry name" value="SUGAR FERMENTATION STIMULATION PROTEIN A"/>
    <property type="match status" value="1"/>
</dbReference>
<dbReference type="HAMAP" id="MF_00095">
    <property type="entry name" value="SfsA"/>
    <property type="match status" value="1"/>
</dbReference>
<dbReference type="Pfam" id="PF03749">
    <property type="entry name" value="SfsA"/>
    <property type="match status" value="1"/>
</dbReference>
<feature type="domain" description="Sugar fermentation stimulation protein C-terminal" evidence="2">
    <location>
        <begin position="95"/>
        <end position="253"/>
    </location>
</feature>
<dbReference type="RefSeq" id="WP_038278219.1">
    <property type="nucleotide sequence ID" value="NZ_JPME01000006.1"/>
</dbReference>
<comment type="similarity">
    <text evidence="1">Belongs to the SfsA family.</text>
</comment>
<dbReference type="Gene3D" id="2.40.50.580">
    <property type="match status" value="1"/>
</dbReference>
<dbReference type="NCBIfam" id="TIGR00230">
    <property type="entry name" value="sfsA"/>
    <property type="match status" value="1"/>
</dbReference>
<dbReference type="GO" id="GO:0003677">
    <property type="term" value="F:DNA binding"/>
    <property type="evidence" value="ECO:0007669"/>
    <property type="project" value="InterPro"/>
</dbReference>
<dbReference type="InterPro" id="IPR041465">
    <property type="entry name" value="SfsA_N"/>
</dbReference>
<dbReference type="Proteomes" id="UP000028525">
    <property type="component" value="Unassembled WGS sequence"/>
</dbReference>
<name>A0A084JQN7_9FIRM</name>
<dbReference type="STRING" id="29354.IO98_04280"/>
<dbReference type="AlphaFoldDB" id="A0A084JQN7"/>
<dbReference type="OrthoDB" id="9802365at2"/>
<dbReference type="InterPro" id="IPR040452">
    <property type="entry name" value="SfsA_C"/>
</dbReference>
<accession>A0A084JQN7</accession>
<evidence type="ECO:0000259" key="3">
    <source>
        <dbReference type="Pfam" id="PF17746"/>
    </source>
</evidence>
<reference evidence="4 5" key="1">
    <citation type="submission" date="2014-07" db="EMBL/GenBank/DDBJ databases">
        <title>Draft genome of Clostridium celerecrescens 152B isolated from sediments associated with methane hydrate from Krishna Godavari basin.</title>
        <authorList>
            <person name="Honkalas V.S."/>
            <person name="Dabir A.P."/>
            <person name="Arora P."/>
            <person name="Dhakephalkar P.K."/>
        </authorList>
    </citation>
    <scope>NUCLEOTIDE SEQUENCE [LARGE SCALE GENOMIC DNA]</scope>
    <source>
        <strain evidence="4 5">152B</strain>
    </source>
</reference>
<protein>
    <recommendedName>
        <fullName evidence="1">Sugar fermentation stimulation protein homolog</fullName>
    </recommendedName>
</protein>
<dbReference type="EMBL" id="JPME01000006">
    <property type="protein sequence ID" value="KEZ91271.1"/>
    <property type="molecule type" value="Genomic_DNA"/>
</dbReference>
<proteinExistence type="inferred from homology"/>
<dbReference type="CDD" id="cd22359">
    <property type="entry name" value="SfsA-like_bacterial"/>
    <property type="match status" value="1"/>
</dbReference>
<dbReference type="PANTHER" id="PTHR30545:SF2">
    <property type="entry name" value="SUGAR FERMENTATION STIMULATION PROTEIN A"/>
    <property type="match status" value="1"/>
</dbReference>
<evidence type="ECO:0000313" key="5">
    <source>
        <dbReference type="Proteomes" id="UP000028525"/>
    </source>
</evidence>
<feature type="domain" description="SfsA N-terminal OB" evidence="3">
    <location>
        <begin position="12"/>
        <end position="80"/>
    </location>
</feature>
<dbReference type="InterPro" id="IPR005224">
    <property type="entry name" value="SfsA"/>
</dbReference>
<dbReference type="Pfam" id="PF17746">
    <property type="entry name" value="SfsA_N"/>
    <property type="match status" value="1"/>
</dbReference>
<comment type="caution">
    <text evidence="4">The sequence shown here is derived from an EMBL/GenBank/DDBJ whole genome shotgun (WGS) entry which is preliminary data.</text>
</comment>
<evidence type="ECO:0000256" key="1">
    <source>
        <dbReference type="HAMAP-Rule" id="MF_00095"/>
    </source>
</evidence>
<keyword evidence="5" id="KW-1185">Reference proteome</keyword>
<dbReference type="Gene3D" id="3.40.1350.60">
    <property type="match status" value="1"/>
</dbReference>
<organism evidence="4 5">
    <name type="scientific">Lacrimispora celerecrescens</name>
    <dbReference type="NCBI Taxonomy" id="29354"/>
    <lineage>
        <taxon>Bacteria</taxon>
        <taxon>Bacillati</taxon>
        <taxon>Bacillota</taxon>
        <taxon>Clostridia</taxon>
        <taxon>Lachnospirales</taxon>
        <taxon>Lachnospiraceae</taxon>
        <taxon>Lacrimispora</taxon>
    </lineage>
</organism>
<evidence type="ECO:0000313" key="4">
    <source>
        <dbReference type="EMBL" id="KEZ91271.1"/>
    </source>
</evidence>
<evidence type="ECO:0000259" key="2">
    <source>
        <dbReference type="Pfam" id="PF03749"/>
    </source>
</evidence>
<gene>
    <name evidence="1" type="primary">sfsA</name>
    <name evidence="4" type="ORF">IO98_04280</name>
</gene>